<accession>A0A0G1L4F1</accession>
<feature type="region of interest" description="Disordered" evidence="1">
    <location>
        <begin position="41"/>
        <end position="73"/>
    </location>
</feature>
<proteinExistence type="predicted"/>
<feature type="non-terminal residue" evidence="2">
    <location>
        <position position="1"/>
    </location>
</feature>
<dbReference type="Proteomes" id="UP000033966">
    <property type="component" value="Unassembled WGS sequence"/>
</dbReference>
<evidence type="ECO:0000313" key="2">
    <source>
        <dbReference type="EMBL" id="KKT90861.1"/>
    </source>
</evidence>
<reference evidence="2 3" key="1">
    <citation type="journal article" date="2015" name="Nature">
        <title>rRNA introns, odd ribosomes, and small enigmatic genomes across a large radiation of phyla.</title>
        <authorList>
            <person name="Brown C.T."/>
            <person name="Hug L.A."/>
            <person name="Thomas B.C."/>
            <person name="Sharon I."/>
            <person name="Castelle C.J."/>
            <person name="Singh A."/>
            <person name="Wilkins M.J."/>
            <person name="Williams K.H."/>
            <person name="Banfield J.F."/>
        </authorList>
    </citation>
    <scope>NUCLEOTIDE SEQUENCE [LARGE SCALE GENOMIC DNA]</scope>
</reference>
<name>A0A0G1L4F1_9BACT</name>
<evidence type="ECO:0000313" key="3">
    <source>
        <dbReference type="Proteomes" id="UP000033966"/>
    </source>
</evidence>
<protein>
    <submittedName>
        <fullName evidence="2">Uncharacterized protein</fullName>
    </submittedName>
</protein>
<gene>
    <name evidence="2" type="ORF">UW92_C0024G0016</name>
</gene>
<comment type="caution">
    <text evidence="2">The sequence shown here is derived from an EMBL/GenBank/DDBJ whole genome shotgun (WGS) entry which is preliminary data.</text>
</comment>
<dbReference type="AlphaFoldDB" id="A0A0G1L4F1"/>
<dbReference type="EMBL" id="LCKF01000024">
    <property type="protein sequence ID" value="KKT90861.1"/>
    <property type="molecule type" value="Genomic_DNA"/>
</dbReference>
<evidence type="ECO:0000256" key="1">
    <source>
        <dbReference type="SAM" id="MobiDB-lite"/>
    </source>
</evidence>
<sequence>KKALFCIVVSLLRICAKVRPLGKIYKGSSLEELEKLRSEKLEESKEGSLGRLQKKGVSLEEPEEKDSDEFRKK</sequence>
<organism evidence="2 3">
    <name type="scientific">Candidatus Jorgensenbacteria bacterium GW2011_GWA2_45_13</name>
    <dbReference type="NCBI Taxonomy" id="1618662"/>
    <lineage>
        <taxon>Bacteria</taxon>
        <taxon>Candidatus Joergenseniibacteriota</taxon>
    </lineage>
</organism>